<dbReference type="RefSeq" id="WP_072829882.1">
    <property type="nucleotide sequence ID" value="NZ_FQXP01000003.1"/>
</dbReference>
<name>A0A1M5TI56_9CLOT</name>
<feature type="active site" description="Proton donor/acceptor" evidence="2">
    <location>
        <position position="79"/>
    </location>
</feature>
<dbReference type="NCBIfam" id="TIGR03162">
    <property type="entry name" value="ribazole_cobC"/>
    <property type="match status" value="1"/>
</dbReference>
<protein>
    <recommendedName>
        <fullName evidence="1">Alpha-ribazole phosphatase</fullName>
        <ecNumber evidence="1">3.1.3.73</ecNumber>
    </recommendedName>
</protein>
<dbReference type="GO" id="GO:0043755">
    <property type="term" value="F:alpha-ribazole phosphatase activity"/>
    <property type="evidence" value="ECO:0007669"/>
    <property type="project" value="UniProtKB-UniRule"/>
</dbReference>
<evidence type="ECO:0000256" key="2">
    <source>
        <dbReference type="PIRSR" id="PIRSR613078-1"/>
    </source>
</evidence>
<dbReference type="InterPro" id="IPR013078">
    <property type="entry name" value="His_Pase_superF_clade-1"/>
</dbReference>
<gene>
    <name evidence="4" type="ORF">SAMN02745196_00592</name>
</gene>
<dbReference type="InterPro" id="IPR017578">
    <property type="entry name" value="Ribazole_CobC"/>
</dbReference>
<dbReference type="Gene3D" id="3.40.50.1240">
    <property type="entry name" value="Phosphoglycerate mutase-like"/>
    <property type="match status" value="1"/>
</dbReference>
<dbReference type="SUPFAM" id="SSF53254">
    <property type="entry name" value="Phosphoglycerate mutase-like"/>
    <property type="match status" value="1"/>
</dbReference>
<dbReference type="EC" id="3.1.3.73" evidence="1"/>
<dbReference type="SMART" id="SM00855">
    <property type="entry name" value="PGAM"/>
    <property type="match status" value="1"/>
</dbReference>
<reference evidence="4 5" key="1">
    <citation type="submission" date="2016-11" db="EMBL/GenBank/DDBJ databases">
        <authorList>
            <person name="Jaros S."/>
            <person name="Januszkiewicz K."/>
            <person name="Wedrychowicz H."/>
        </authorList>
    </citation>
    <scope>NUCLEOTIDE SEQUENCE [LARGE SCALE GENOMIC DNA]</scope>
    <source>
        <strain evidence="4 5">DSM 3089</strain>
    </source>
</reference>
<dbReference type="EMBL" id="FQXP01000003">
    <property type="protein sequence ID" value="SHH50396.1"/>
    <property type="molecule type" value="Genomic_DNA"/>
</dbReference>
<dbReference type="PIRSF" id="PIRSF000709">
    <property type="entry name" value="6PFK_2-Ptase"/>
    <property type="match status" value="1"/>
</dbReference>
<dbReference type="Proteomes" id="UP000184526">
    <property type="component" value="Unassembled WGS sequence"/>
</dbReference>
<dbReference type="OrthoDB" id="7925971at2"/>
<dbReference type="InterPro" id="IPR050275">
    <property type="entry name" value="PGM_Phosphatase"/>
</dbReference>
<feature type="binding site" evidence="3">
    <location>
        <begin position="7"/>
        <end position="14"/>
    </location>
    <ligand>
        <name>substrate</name>
    </ligand>
</feature>
<proteinExistence type="predicted"/>
<feature type="binding site" evidence="3">
    <location>
        <position position="57"/>
    </location>
    <ligand>
        <name>substrate</name>
    </ligand>
</feature>
<dbReference type="InterPro" id="IPR029033">
    <property type="entry name" value="His_PPase_superfam"/>
</dbReference>
<dbReference type="GO" id="GO:0009236">
    <property type="term" value="P:cobalamin biosynthetic process"/>
    <property type="evidence" value="ECO:0007669"/>
    <property type="project" value="UniProtKB-UniRule"/>
</dbReference>
<accession>A0A1M5TI56</accession>
<dbReference type="PANTHER" id="PTHR48100">
    <property type="entry name" value="BROAD-SPECIFICITY PHOSPHATASE YOR283W-RELATED"/>
    <property type="match status" value="1"/>
</dbReference>
<dbReference type="AlphaFoldDB" id="A0A1M5TI56"/>
<evidence type="ECO:0000313" key="5">
    <source>
        <dbReference type="Proteomes" id="UP000184526"/>
    </source>
</evidence>
<evidence type="ECO:0000256" key="3">
    <source>
        <dbReference type="PIRSR" id="PIRSR613078-2"/>
    </source>
</evidence>
<dbReference type="CDD" id="cd07067">
    <property type="entry name" value="HP_PGM_like"/>
    <property type="match status" value="1"/>
</dbReference>
<dbReference type="STRING" id="1121306.SAMN02745196_00592"/>
<evidence type="ECO:0000313" key="4">
    <source>
        <dbReference type="EMBL" id="SHH50396.1"/>
    </source>
</evidence>
<dbReference type="InterPro" id="IPR001345">
    <property type="entry name" value="PG/BPGM_mutase_AS"/>
</dbReference>
<keyword evidence="5" id="KW-1185">Reference proteome</keyword>
<dbReference type="Pfam" id="PF00300">
    <property type="entry name" value="His_Phos_1"/>
    <property type="match status" value="1"/>
</dbReference>
<sequence length="196" mass="23297">MRIYIVRHGQTLHNKKSCYYGDLDFGLTDLGKRQAISIGSMLKEVNFDKVYVSERKRAYNTAELITNNNYFIIDPRLNERSFGEFEGLTYKEIEERYPKEHKLWIEDWLNFAPKNGESYITMSNRVFRFMDELLNESEVENILLVTHSGVMRALYCYVMNKNIDLFWKFSCENGDLSILKYEHGNLFIESIEHCRL</sequence>
<evidence type="ECO:0000256" key="1">
    <source>
        <dbReference type="NCBIfam" id="TIGR03162"/>
    </source>
</evidence>
<organism evidence="4 5">
    <name type="scientific">Clostridium collagenovorans DSM 3089</name>
    <dbReference type="NCBI Taxonomy" id="1121306"/>
    <lineage>
        <taxon>Bacteria</taxon>
        <taxon>Bacillati</taxon>
        <taxon>Bacillota</taxon>
        <taxon>Clostridia</taxon>
        <taxon>Eubacteriales</taxon>
        <taxon>Clostridiaceae</taxon>
        <taxon>Clostridium</taxon>
    </lineage>
</organism>
<dbReference type="PROSITE" id="PS00175">
    <property type="entry name" value="PG_MUTASE"/>
    <property type="match status" value="1"/>
</dbReference>
<feature type="active site" description="Tele-phosphohistidine intermediate" evidence="2">
    <location>
        <position position="8"/>
    </location>
</feature>